<proteinExistence type="predicted"/>
<evidence type="ECO:0000313" key="2">
    <source>
        <dbReference type="EMBL" id="AXK84126.1"/>
    </source>
</evidence>
<dbReference type="OrthoDB" id="9813383at2"/>
<keyword evidence="2" id="KW-0808">Transferase</keyword>
<accession>A0A346A4M9</accession>
<dbReference type="NCBIfam" id="NF005072">
    <property type="entry name" value="PRK06490.1"/>
    <property type="match status" value="1"/>
</dbReference>
<evidence type="ECO:0000259" key="1">
    <source>
        <dbReference type="Pfam" id="PF00117"/>
    </source>
</evidence>
<dbReference type="Proteomes" id="UP000254889">
    <property type="component" value="Chromosome"/>
</dbReference>
<evidence type="ECO:0000313" key="3">
    <source>
        <dbReference type="Proteomes" id="UP000254889"/>
    </source>
</evidence>
<keyword evidence="2" id="KW-0315">Glutamine amidotransferase</keyword>
<feature type="domain" description="Glutamine amidotransferase" evidence="1">
    <location>
        <begin position="22"/>
        <end position="179"/>
    </location>
</feature>
<dbReference type="Pfam" id="PF00117">
    <property type="entry name" value="GATase"/>
    <property type="match status" value="1"/>
</dbReference>
<protein>
    <submittedName>
        <fullName evidence="2">Glutamine amidotransferase</fullName>
    </submittedName>
</protein>
<dbReference type="CDD" id="cd01741">
    <property type="entry name" value="GATase1_1"/>
    <property type="match status" value="1"/>
</dbReference>
<organism evidence="2 3">
    <name type="scientific">Pseudolabrys taiwanensis</name>
    <dbReference type="NCBI Taxonomy" id="331696"/>
    <lineage>
        <taxon>Bacteria</taxon>
        <taxon>Pseudomonadati</taxon>
        <taxon>Pseudomonadota</taxon>
        <taxon>Alphaproteobacteria</taxon>
        <taxon>Hyphomicrobiales</taxon>
        <taxon>Xanthobacteraceae</taxon>
        <taxon>Pseudolabrys</taxon>
    </lineage>
</organism>
<dbReference type="InterPro" id="IPR044992">
    <property type="entry name" value="ChyE-like"/>
</dbReference>
<dbReference type="GO" id="GO:0016740">
    <property type="term" value="F:transferase activity"/>
    <property type="evidence" value="ECO:0007669"/>
    <property type="project" value="UniProtKB-KW"/>
</dbReference>
<dbReference type="GO" id="GO:0005829">
    <property type="term" value="C:cytosol"/>
    <property type="evidence" value="ECO:0007669"/>
    <property type="project" value="TreeGrafter"/>
</dbReference>
<dbReference type="RefSeq" id="WP_115694505.1">
    <property type="nucleotide sequence ID" value="NZ_CP031417.1"/>
</dbReference>
<reference evidence="2 3" key="1">
    <citation type="submission" date="2018-07" db="EMBL/GenBank/DDBJ databases">
        <authorList>
            <person name="Quirk P.G."/>
            <person name="Krulwich T.A."/>
        </authorList>
    </citation>
    <scope>NUCLEOTIDE SEQUENCE [LARGE SCALE GENOMIC DNA]</scope>
    <source>
        <strain evidence="2 3">CC-BB4</strain>
    </source>
</reference>
<dbReference type="KEGG" id="ptaw:DW352_19510"/>
<dbReference type="InterPro" id="IPR017926">
    <property type="entry name" value="GATASE"/>
</dbReference>
<dbReference type="EMBL" id="CP031417">
    <property type="protein sequence ID" value="AXK84126.1"/>
    <property type="molecule type" value="Genomic_DNA"/>
</dbReference>
<dbReference type="AlphaFoldDB" id="A0A346A4M9"/>
<dbReference type="PROSITE" id="PS51273">
    <property type="entry name" value="GATASE_TYPE_1"/>
    <property type="match status" value="1"/>
</dbReference>
<dbReference type="PANTHER" id="PTHR42695">
    <property type="entry name" value="GLUTAMINE AMIDOTRANSFERASE YLR126C-RELATED"/>
    <property type="match status" value="1"/>
</dbReference>
<dbReference type="InterPro" id="IPR029062">
    <property type="entry name" value="Class_I_gatase-like"/>
</dbReference>
<name>A0A346A4M9_9HYPH</name>
<dbReference type="Gene3D" id="3.40.50.880">
    <property type="match status" value="1"/>
</dbReference>
<gene>
    <name evidence="2" type="ORF">DW352_19510</name>
</gene>
<keyword evidence="3" id="KW-1185">Reference proteome</keyword>
<sequence length="240" mass="26931">MLKPVILVLHQEHSSPGRVGQVLAKLGYPLDIRRPRFGDPLPESMDDHAGAVIFGGPQSANDDDEFVKREIDWIAVPLRDKKPYLGICLGAQMMARQLGARVSPHPQGHAEVGYYPIRPTDVGRALCAEWPDRVYQWHREGFELPAGGELLAEGDAFSVQAFRYGTGYALQFHPEVTHAMMYRWLVRGAHRMDLPGTKQRHEHIADRFVYDPAAMNWLAAFIDCWIGRKPAVAAQRAIAS</sequence>
<dbReference type="SUPFAM" id="SSF52317">
    <property type="entry name" value="Class I glutamine amidotransferase-like"/>
    <property type="match status" value="1"/>
</dbReference>
<dbReference type="PANTHER" id="PTHR42695:SF5">
    <property type="entry name" value="GLUTAMINE AMIDOTRANSFERASE YLR126C-RELATED"/>
    <property type="match status" value="1"/>
</dbReference>